<dbReference type="AlphaFoldDB" id="F9DFV8"/>
<dbReference type="HOGENOM" id="CLU_3121262_0_0_10"/>
<evidence type="ECO:0000313" key="1">
    <source>
        <dbReference type="EMBL" id="EGQ21154.1"/>
    </source>
</evidence>
<dbReference type="EMBL" id="AFPY01000022">
    <property type="protein sequence ID" value="EGQ21154.1"/>
    <property type="molecule type" value="Genomic_DNA"/>
</dbReference>
<dbReference type="GO" id="GO:0032259">
    <property type="term" value="P:methylation"/>
    <property type="evidence" value="ECO:0007669"/>
    <property type="project" value="UniProtKB-KW"/>
</dbReference>
<comment type="caution">
    <text evidence="1">The sequence shown here is derived from an EMBL/GenBank/DDBJ whole genome shotgun (WGS) entry which is preliminary data.</text>
</comment>
<accession>F9DFV8</accession>
<name>F9DFV8_9BACT</name>
<evidence type="ECO:0000313" key="2">
    <source>
        <dbReference type="Proteomes" id="UP000004123"/>
    </source>
</evidence>
<gene>
    <name evidence="1" type="ORF">HMPREF9144_0548</name>
</gene>
<sequence length="50" mass="5903">MSFLFCYFAPMYANVQTHFNLATANKVPYYELKDLYRNMVVHIRIALNLG</sequence>
<proteinExistence type="predicted"/>
<dbReference type="GO" id="GO:0008168">
    <property type="term" value="F:methyltransferase activity"/>
    <property type="evidence" value="ECO:0007669"/>
    <property type="project" value="UniProtKB-KW"/>
</dbReference>
<keyword evidence="1" id="KW-0808">Transferase</keyword>
<keyword evidence="1" id="KW-0489">Methyltransferase</keyword>
<dbReference type="STRING" id="997353.HMPREF9144_0548"/>
<protein>
    <submittedName>
        <fullName evidence="1">Dimethyladenosine transferase (Dimethyltransferase)</fullName>
        <ecNumber evidence="1">2.1.1.-</ecNumber>
    </submittedName>
</protein>
<organism evidence="1 2">
    <name type="scientific">Prevotella pallens ATCC 700821</name>
    <dbReference type="NCBI Taxonomy" id="997353"/>
    <lineage>
        <taxon>Bacteria</taxon>
        <taxon>Pseudomonadati</taxon>
        <taxon>Bacteroidota</taxon>
        <taxon>Bacteroidia</taxon>
        <taxon>Bacteroidales</taxon>
        <taxon>Prevotellaceae</taxon>
        <taxon>Prevotella</taxon>
    </lineage>
</organism>
<dbReference type="EC" id="2.1.1.-" evidence="1"/>
<dbReference type="Proteomes" id="UP000004123">
    <property type="component" value="Unassembled WGS sequence"/>
</dbReference>
<reference evidence="1 2" key="1">
    <citation type="submission" date="2011-04" db="EMBL/GenBank/DDBJ databases">
        <authorList>
            <person name="Muzny D."/>
            <person name="Qin X."/>
            <person name="Deng J."/>
            <person name="Jiang H."/>
            <person name="Liu Y."/>
            <person name="Qu J."/>
            <person name="Song X.-Z."/>
            <person name="Zhang L."/>
            <person name="Thornton R."/>
            <person name="Coyle M."/>
            <person name="Francisco L."/>
            <person name="Jackson L."/>
            <person name="Javaid M."/>
            <person name="Korchina V."/>
            <person name="Kovar C."/>
            <person name="Mata R."/>
            <person name="Mathew T."/>
            <person name="Ngo R."/>
            <person name="Nguyen L."/>
            <person name="Nguyen N."/>
            <person name="Okwuonu G."/>
            <person name="Ongeri F."/>
            <person name="Pham C."/>
            <person name="Simmons D."/>
            <person name="Wilczek-Boney K."/>
            <person name="Hale W."/>
            <person name="Jakkamsetti A."/>
            <person name="Pham P."/>
            <person name="Ruth R."/>
            <person name="San Lucas F."/>
            <person name="Warren J."/>
            <person name="Zhang J."/>
            <person name="Zhao Z."/>
            <person name="Zhou C."/>
            <person name="Zhu D."/>
            <person name="Lee S."/>
            <person name="Bess C."/>
            <person name="Blankenburg K."/>
            <person name="Forbes L."/>
            <person name="Fu Q."/>
            <person name="Gubbala S."/>
            <person name="Hirani K."/>
            <person name="Jayaseelan J.C."/>
            <person name="Lara F."/>
            <person name="Munidasa M."/>
            <person name="Palculict T."/>
            <person name="Patil S."/>
            <person name="Pu L.-L."/>
            <person name="Saada N."/>
            <person name="Tang L."/>
            <person name="Weissenberger G."/>
            <person name="Zhu Y."/>
            <person name="Hemphill L."/>
            <person name="Shang Y."/>
            <person name="Youmans B."/>
            <person name="Ayvaz T."/>
            <person name="Ross M."/>
            <person name="Santibanez J."/>
            <person name="Aqrawi P."/>
            <person name="Gross S."/>
            <person name="Joshi V."/>
            <person name="Fowler G."/>
            <person name="Nazareth L."/>
            <person name="Reid J."/>
            <person name="Worley K."/>
            <person name="Petrosino J."/>
            <person name="Highlander S."/>
            <person name="Gibbs R."/>
        </authorList>
    </citation>
    <scope>NUCLEOTIDE SEQUENCE [LARGE SCALE GENOMIC DNA]</scope>
    <source>
        <strain evidence="1 2">ATCC 700821</strain>
    </source>
</reference>